<dbReference type="Proteomes" id="UP001156484">
    <property type="component" value="Chromosome"/>
</dbReference>
<organism evidence="1 2">
    <name type="scientific">Rhodococcus sacchari</name>
    <dbReference type="NCBI Taxonomy" id="2962047"/>
    <lineage>
        <taxon>Bacteria</taxon>
        <taxon>Bacillati</taxon>
        <taxon>Actinomycetota</taxon>
        <taxon>Actinomycetes</taxon>
        <taxon>Mycobacteriales</taxon>
        <taxon>Nocardiaceae</taxon>
        <taxon>Rhodococcus</taxon>
    </lineage>
</organism>
<sequence>MTRHSTATWKRAVGAAATAAACILVPAGQALAAPATEGTSAVSEGSYVESVETVSDREIVINVYSASMDRTIPVEVILPADRSEPRPVLYLLNGAGGGVDRATWKRQTDLLEFFEDKNVNVVTPIGGAWSYYTDWQQDDAVIGTHKWETFLNEEMPPLVEAELNADGNRALAAISMSATSVFNLAIHKPGFYNGVAAYSGCVQSSDPIGQQFIKTVVEVWGGAESVENMWGPLDGPGWVENDPYVQAEKLRGTKIYMSTGNGLPGIPNDTPANPRMQNGQADLANQIIVGGVIEAATNYCTANMARRLYELGIPAVVDFRPTGTHSWGYWQDDLHKSWPFLADALGI</sequence>
<protein>
    <submittedName>
        <fullName evidence="1">Esterase family protein</fullName>
    </submittedName>
</protein>
<gene>
    <name evidence="1" type="ORF">OED52_15290</name>
</gene>
<keyword evidence="2" id="KW-1185">Reference proteome</keyword>
<proteinExistence type="predicted"/>
<dbReference type="EMBL" id="CP107551">
    <property type="protein sequence ID" value="UYP18024.1"/>
    <property type="molecule type" value="Genomic_DNA"/>
</dbReference>
<evidence type="ECO:0000313" key="1">
    <source>
        <dbReference type="EMBL" id="UYP18024.1"/>
    </source>
</evidence>
<name>A0ACD4DDB5_9NOCA</name>
<evidence type="ECO:0000313" key="2">
    <source>
        <dbReference type="Proteomes" id="UP001156484"/>
    </source>
</evidence>
<accession>A0ACD4DDB5</accession>
<reference evidence="1" key="1">
    <citation type="submission" date="2022-10" db="EMBL/GenBank/DDBJ databases">
        <title>Rhodococcus ferula Z13 complete genome.</title>
        <authorList>
            <person name="Long X."/>
            <person name="Zang M."/>
        </authorList>
    </citation>
    <scope>NUCLEOTIDE SEQUENCE</scope>
    <source>
        <strain evidence="1">Z13</strain>
    </source>
</reference>